<evidence type="ECO:0000313" key="3">
    <source>
        <dbReference type="EMBL" id="CAF9917899.1"/>
    </source>
</evidence>
<evidence type="ECO:0000256" key="1">
    <source>
        <dbReference type="SAM" id="MobiDB-lite"/>
    </source>
</evidence>
<dbReference type="AlphaFoldDB" id="A0A8H3F4N6"/>
<protein>
    <submittedName>
        <fullName evidence="3">Uncharacterized protein</fullName>
    </submittedName>
</protein>
<dbReference type="EMBL" id="CAJPDS010000020">
    <property type="protein sequence ID" value="CAF9917899.1"/>
    <property type="molecule type" value="Genomic_DNA"/>
</dbReference>
<keyword evidence="2" id="KW-0472">Membrane</keyword>
<name>A0A8H3F4N6_9LECA</name>
<keyword evidence="2" id="KW-1133">Transmembrane helix</keyword>
<feature type="region of interest" description="Disordered" evidence="1">
    <location>
        <begin position="171"/>
        <end position="214"/>
    </location>
</feature>
<comment type="caution">
    <text evidence="3">The sequence shown here is derived from an EMBL/GenBank/DDBJ whole genome shotgun (WGS) entry which is preliminary data.</text>
</comment>
<accession>A0A8H3F4N6</accession>
<gene>
    <name evidence="3" type="ORF">HETSPECPRED_003619</name>
</gene>
<keyword evidence="2" id="KW-0812">Transmembrane</keyword>
<dbReference type="Proteomes" id="UP000664521">
    <property type="component" value="Unassembled WGS sequence"/>
</dbReference>
<feature type="transmembrane region" description="Helical" evidence="2">
    <location>
        <begin position="36"/>
        <end position="59"/>
    </location>
</feature>
<proteinExistence type="predicted"/>
<sequence>MSSVSSPRGSTHGFLNNEPVSFLQSAKDHKRFKLRAITIGSVAVGLVLNFTTLMVAIAARNSRGPALITGFAFIPVRRNSVFRIELSILNTVYYLALSLHALAPRRSIFTQALGTTLLSSSVHLIIVHRDVLENIKKLFGSSHQGGNGCSHCTHCRSQWAAQTRKPATGAGYSLLSPQEQYDEDTEANPRSVSVEETRQTENTPLTAAAGDGAS</sequence>
<reference evidence="3" key="1">
    <citation type="submission" date="2021-03" db="EMBL/GenBank/DDBJ databases">
        <authorList>
            <person name="Tagirdzhanova G."/>
        </authorList>
    </citation>
    <scope>NUCLEOTIDE SEQUENCE</scope>
</reference>
<evidence type="ECO:0000313" key="4">
    <source>
        <dbReference type="Proteomes" id="UP000664521"/>
    </source>
</evidence>
<organism evidence="3 4">
    <name type="scientific">Heterodermia speciosa</name>
    <dbReference type="NCBI Taxonomy" id="116794"/>
    <lineage>
        <taxon>Eukaryota</taxon>
        <taxon>Fungi</taxon>
        <taxon>Dikarya</taxon>
        <taxon>Ascomycota</taxon>
        <taxon>Pezizomycotina</taxon>
        <taxon>Lecanoromycetes</taxon>
        <taxon>OSLEUM clade</taxon>
        <taxon>Lecanoromycetidae</taxon>
        <taxon>Caliciales</taxon>
        <taxon>Physciaceae</taxon>
        <taxon>Heterodermia</taxon>
    </lineage>
</organism>
<evidence type="ECO:0000256" key="2">
    <source>
        <dbReference type="SAM" id="Phobius"/>
    </source>
</evidence>
<keyword evidence="4" id="KW-1185">Reference proteome</keyword>
<feature type="transmembrane region" description="Helical" evidence="2">
    <location>
        <begin position="80"/>
        <end position="102"/>
    </location>
</feature>